<proteinExistence type="predicted"/>
<protein>
    <submittedName>
        <fullName evidence="1">Uncharacterized protein</fullName>
    </submittedName>
</protein>
<sequence>KDDLGRIYCYVDPASTMAYNPEFKIVHTKAVPDGDEFCELALRPTTEKERQDFLFEENDWAYIDK</sequence>
<accession>X1NTP5</accession>
<evidence type="ECO:0000313" key="1">
    <source>
        <dbReference type="EMBL" id="GAI30170.1"/>
    </source>
</evidence>
<feature type="non-terminal residue" evidence="1">
    <location>
        <position position="1"/>
    </location>
</feature>
<dbReference type="EMBL" id="BARV01018041">
    <property type="protein sequence ID" value="GAI30170.1"/>
    <property type="molecule type" value="Genomic_DNA"/>
</dbReference>
<name>X1NTP5_9ZZZZ</name>
<organism evidence="1">
    <name type="scientific">marine sediment metagenome</name>
    <dbReference type="NCBI Taxonomy" id="412755"/>
    <lineage>
        <taxon>unclassified sequences</taxon>
        <taxon>metagenomes</taxon>
        <taxon>ecological metagenomes</taxon>
    </lineage>
</organism>
<comment type="caution">
    <text evidence="1">The sequence shown here is derived from an EMBL/GenBank/DDBJ whole genome shotgun (WGS) entry which is preliminary data.</text>
</comment>
<gene>
    <name evidence="1" type="ORF">S06H3_30615</name>
</gene>
<reference evidence="1" key="1">
    <citation type="journal article" date="2014" name="Front. Microbiol.">
        <title>High frequency of phylogenetically diverse reductive dehalogenase-homologous genes in deep subseafloor sedimentary metagenomes.</title>
        <authorList>
            <person name="Kawai M."/>
            <person name="Futagami T."/>
            <person name="Toyoda A."/>
            <person name="Takaki Y."/>
            <person name="Nishi S."/>
            <person name="Hori S."/>
            <person name="Arai W."/>
            <person name="Tsubouchi T."/>
            <person name="Morono Y."/>
            <person name="Uchiyama I."/>
            <person name="Ito T."/>
            <person name="Fujiyama A."/>
            <person name="Inagaki F."/>
            <person name="Takami H."/>
        </authorList>
    </citation>
    <scope>NUCLEOTIDE SEQUENCE</scope>
    <source>
        <strain evidence="1">Expedition CK06-06</strain>
    </source>
</reference>
<dbReference type="AlphaFoldDB" id="X1NTP5"/>